<protein>
    <submittedName>
        <fullName evidence="1">Uncharacterized protein</fullName>
    </submittedName>
</protein>
<keyword evidence="2" id="KW-1185">Reference proteome</keyword>
<accession>A0A1Q9BYF9</accession>
<gene>
    <name evidence="1" type="ORF">AK812_SmicGene44474</name>
</gene>
<proteinExistence type="predicted"/>
<name>A0A1Q9BYF9_SYMMI</name>
<dbReference type="AlphaFoldDB" id="A0A1Q9BYF9"/>
<dbReference type="EMBL" id="LSRX01002328">
    <property type="protein sequence ID" value="OLP75689.1"/>
    <property type="molecule type" value="Genomic_DNA"/>
</dbReference>
<reference evidence="1 2" key="1">
    <citation type="submission" date="2016-02" db="EMBL/GenBank/DDBJ databases">
        <title>Genome analysis of coral dinoflagellate symbionts highlights evolutionary adaptations to a symbiotic lifestyle.</title>
        <authorList>
            <person name="Aranda M."/>
            <person name="Li Y."/>
            <person name="Liew Y.J."/>
            <person name="Baumgarten S."/>
            <person name="Simakov O."/>
            <person name="Wilson M."/>
            <person name="Piel J."/>
            <person name="Ashoor H."/>
            <person name="Bougouffa S."/>
            <person name="Bajic V.B."/>
            <person name="Ryu T."/>
            <person name="Ravasi T."/>
            <person name="Bayer T."/>
            <person name="Micklem G."/>
            <person name="Kim H."/>
            <person name="Bhak J."/>
            <person name="Lajeunesse T.C."/>
            <person name="Voolstra C.R."/>
        </authorList>
    </citation>
    <scope>NUCLEOTIDE SEQUENCE [LARGE SCALE GENOMIC DNA]</scope>
    <source>
        <strain evidence="1 2">CCMP2467</strain>
    </source>
</reference>
<evidence type="ECO:0000313" key="2">
    <source>
        <dbReference type="Proteomes" id="UP000186817"/>
    </source>
</evidence>
<organism evidence="1 2">
    <name type="scientific">Symbiodinium microadriaticum</name>
    <name type="common">Dinoflagellate</name>
    <name type="synonym">Zooxanthella microadriatica</name>
    <dbReference type="NCBI Taxonomy" id="2951"/>
    <lineage>
        <taxon>Eukaryota</taxon>
        <taxon>Sar</taxon>
        <taxon>Alveolata</taxon>
        <taxon>Dinophyceae</taxon>
        <taxon>Suessiales</taxon>
        <taxon>Symbiodiniaceae</taxon>
        <taxon>Symbiodinium</taxon>
    </lineage>
</organism>
<comment type="caution">
    <text evidence="1">The sequence shown here is derived from an EMBL/GenBank/DDBJ whole genome shotgun (WGS) entry which is preliminary data.</text>
</comment>
<dbReference type="Proteomes" id="UP000186817">
    <property type="component" value="Unassembled WGS sequence"/>
</dbReference>
<sequence>MGFQLAGNPSHLFSTNARLAAFGNEYLGFGRRRLFLESPNATSERGSEVSVPAVPSALSKSEDLALLMDDEASNVDLNQTQHGEL</sequence>
<evidence type="ECO:0000313" key="1">
    <source>
        <dbReference type="EMBL" id="OLP75689.1"/>
    </source>
</evidence>